<protein>
    <submittedName>
        <fullName evidence="3">Extracellular mutant protein 11 C-terminal domain-containing protein</fullName>
    </submittedName>
</protein>
<evidence type="ECO:0000313" key="2">
    <source>
        <dbReference type="Proteomes" id="UP000035682"/>
    </source>
</evidence>
<organism evidence="1">
    <name type="scientific">Strongyloides ratti</name>
    <name type="common">Parasitic roundworm</name>
    <dbReference type="NCBI Taxonomy" id="34506"/>
    <lineage>
        <taxon>Eukaryota</taxon>
        <taxon>Metazoa</taxon>
        <taxon>Ecdysozoa</taxon>
        <taxon>Nematoda</taxon>
        <taxon>Chromadorea</taxon>
        <taxon>Rhabditida</taxon>
        <taxon>Tylenchina</taxon>
        <taxon>Panagrolaimomorpha</taxon>
        <taxon>Strongyloidoidea</taxon>
        <taxon>Strongyloididae</taxon>
        <taxon>Strongyloides</taxon>
    </lineage>
</organism>
<evidence type="ECO:0000313" key="4">
    <source>
        <dbReference type="WormBase" id="SRAE_2000010800"/>
    </source>
</evidence>
<dbReference type="GeneID" id="36377792"/>
<dbReference type="Proteomes" id="UP000035682">
    <property type="component" value="Unplaced"/>
</dbReference>
<proteinExistence type="predicted"/>
<dbReference type="EMBL" id="LN609529">
    <property type="protein sequence ID" value="CEF65428.1"/>
    <property type="molecule type" value="Genomic_DNA"/>
</dbReference>
<dbReference type="RefSeq" id="XP_024504628.1">
    <property type="nucleotide sequence ID" value="XM_024650897.1"/>
</dbReference>
<accession>A0A090LBC3</accession>
<sequence>MSNYQPKPGIYHVTHPTNKVQWSNSSIPCTLYNDSNTNKLNPVKQNTLHQPINGQFSHNYRMYMATSGFSYNYSGHEDTTVAKDSVPNGKKRNACDNRETSITNIKKPRVMIIEKDVGVEETNTSEPKVSVAPQIASAISSHKNKHKSHLFSPSFKDYIRRQNDKVSRNASETYLNDGSLNPELFVNNDSEIPNFHSNEKIFSNVESSNYEEEEDSCDDTRESYLPKSLELQNIVVNADQEFSTAKVPEFLESDFSKVVTSEDFMTGTKNMYKNFVIQFQPVVDGLVDKAKSTKKEDRDSLAMDMWQLGCLENTIRNKVEKIDVAEKKLLSLLKSLEKRKFILNNIEKTIHEGKSKIYKAAEK</sequence>
<keyword evidence="2" id="KW-1185">Reference proteome</keyword>
<reference evidence="3" key="2">
    <citation type="submission" date="2020-12" db="UniProtKB">
        <authorList>
            <consortium name="WormBaseParasite"/>
        </authorList>
    </citation>
    <scope>IDENTIFICATION</scope>
</reference>
<gene>
    <name evidence="1 3 4" type="ORF">SRAE_2000010800</name>
</gene>
<evidence type="ECO:0000313" key="3">
    <source>
        <dbReference type="WBParaSite" id="SRAE_2000010800.1"/>
    </source>
</evidence>
<dbReference type="AlphaFoldDB" id="A0A090LBC3"/>
<dbReference type="WormBase" id="SRAE_2000010800">
    <property type="protein sequence ID" value="SRP09620"/>
    <property type="gene ID" value="WBGene00260298"/>
</dbReference>
<dbReference type="CTD" id="36377792"/>
<name>A0A090LBC3_STRRB</name>
<dbReference type="WBParaSite" id="SRAE_2000010800.1">
    <property type="protein sequence ID" value="SRAE_2000010800.1"/>
    <property type="gene ID" value="WBGene00260298"/>
</dbReference>
<evidence type="ECO:0000313" key="1">
    <source>
        <dbReference type="EMBL" id="CEF65428.1"/>
    </source>
</evidence>
<reference evidence="1 2" key="1">
    <citation type="submission" date="2014-09" db="EMBL/GenBank/DDBJ databases">
        <authorList>
            <person name="Martin A.A."/>
        </authorList>
    </citation>
    <scope>NUCLEOTIDE SEQUENCE</scope>
    <source>
        <strain evidence="2">ED321</strain>
        <strain evidence="1">ED321 Heterogonic</strain>
    </source>
</reference>